<evidence type="ECO:0000256" key="2">
    <source>
        <dbReference type="ARBA" id="ARBA00023267"/>
    </source>
</evidence>
<dbReference type="Gene3D" id="2.40.50.100">
    <property type="match status" value="1"/>
</dbReference>
<evidence type="ECO:0000256" key="1">
    <source>
        <dbReference type="ARBA" id="ARBA00017562"/>
    </source>
</evidence>
<keyword evidence="6" id="KW-1185">Reference proteome</keyword>
<dbReference type="STRING" id="35623.Aocu_05980"/>
<evidence type="ECO:0000313" key="5">
    <source>
        <dbReference type="EMBL" id="CDR30671.1"/>
    </source>
</evidence>
<dbReference type="PANTHER" id="PTHR45266:SF3">
    <property type="entry name" value="OXALOACETATE DECARBOXYLASE ALPHA CHAIN"/>
    <property type="match status" value="1"/>
</dbReference>
<dbReference type="HOGENOM" id="CLU_016733_3_2_14"/>
<protein>
    <recommendedName>
        <fullName evidence="1 3">Biotin carboxyl carrier protein of acetyl-CoA carboxylase</fullName>
    </recommendedName>
</protein>
<sequence length="148" mass="16316">MKLNEIKSIIKDFESSTLTVLELETENVKLKLSKNKEQLLENKSTEVEVQNPVQQTNNVPVITTTTLNPNAQSIKSPLVGTFYESSTPSGKPFVKVGDTVKKGQVVCIVEAMKIMNEITSAVDGKIEKILFKNGDVVGFDDILFTVVQ</sequence>
<dbReference type="PATRIC" id="fig|35623.3.peg.598"/>
<dbReference type="SUPFAM" id="SSF51230">
    <property type="entry name" value="Single hybrid motif"/>
    <property type="match status" value="1"/>
</dbReference>
<dbReference type="InterPro" id="IPR001249">
    <property type="entry name" value="AcCoA_biotinCC"/>
</dbReference>
<organism evidence="5 6">
    <name type="scientific">Acholeplasma oculi</name>
    <dbReference type="NCBI Taxonomy" id="35623"/>
    <lineage>
        <taxon>Bacteria</taxon>
        <taxon>Bacillati</taxon>
        <taxon>Mycoplasmatota</taxon>
        <taxon>Mollicutes</taxon>
        <taxon>Acholeplasmatales</taxon>
        <taxon>Acholeplasmataceae</taxon>
        <taxon>Acholeplasma</taxon>
    </lineage>
</organism>
<dbReference type="AlphaFoldDB" id="A0A061AGI2"/>
<keyword evidence="2 3" id="KW-0092">Biotin</keyword>
<dbReference type="PRINTS" id="PR01071">
    <property type="entry name" value="ACOABIOTINCC"/>
</dbReference>
<accession>A0A061AGI2</accession>
<reference evidence="6" key="1">
    <citation type="submission" date="2014-05" db="EMBL/GenBank/DDBJ databases">
        <authorList>
            <person name="Kube M."/>
        </authorList>
    </citation>
    <scope>NUCLEOTIDE SEQUENCE [LARGE SCALE GENOMIC DNA]</scope>
</reference>
<dbReference type="OrthoDB" id="9811735at2"/>
<comment type="pathway">
    <text evidence="3">Lipid metabolism; fatty acid biosynthesis.</text>
</comment>
<keyword evidence="3" id="KW-0444">Lipid biosynthesis</keyword>
<dbReference type="InterPro" id="IPR000089">
    <property type="entry name" value="Biotin_lipoyl"/>
</dbReference>
<evidence type="ECO:0000256" key="3">
    <source>
        <dbReference type="RuleBase" id="RU364072"/>
    </source>
</evidence>
<dbReference type="RefSeq" id="WP_045749193.1">
    <property type="nucleotide sequence ID" value="NZ_FUZK01000001.1"/>
</dbReference>
<dbReference type="InterPro" id="IPR011053">
    <property type="entry name" value="Single_hybrid_motif"/>
</dbReference>
<dbReference type="FunFam" id="2.40.50.100:FF:000003">
    <property type="entry name" value="Acetyl-CoA carboxylase biotin carboxyl carrier protein"/>
    <property type="match status" value="1"/>
</dbReference>
<feature type="domain" description="Lipoyl-binding" evidence="4">
    <location>
        <begin position="71"/>
        <end position="147"/>
    </location>
</feature>
<dbReference type="Pfam" id="PF00364">
    <property type="entry name" value="Biotin_lipoyl"/>
    <property type="match status" value="1"/>
</dbReference>
<dbReference type="GO" id="GO:0003989">
    <property type="term" value="F:acetyl-CoA carboxylase activity"/>
    <property type="evidence" value="ECO:0007669"/>
    <property type="project" value="InterPro"/>
</dbReference>
<dbReference type="FunCoup" id="A0A061AGI2">
    <property type="interactions" value="148"/>
</dbReference>
<dbReference type="Proteomes" id="UP000032434">
    <property type="component" value="Chromosome 1"/>
</dbReference>
<evidence type="ECO:0000313" key="6">
    <source>
        <dbReference type="Proteomes" id="UP000032434"/>
    </source>
</evidence>
<dbReference type="GO" id="GO:0006633">
    <property type="term" value="P:fatty acid biosynthetic process"/>
    <property type="evidence" value="ECO:0007669"/>
    <property type="project" value="UniProtKB-UniPathway"/>
</dbReference>
<dbReference type="EMBL" id="LK028559">
    <property type="protein sequence ID" value="CDR30671.1"/>
    <property type="molecule type" value="Genomic_DNA"/>
</dbReference>
<gene>
    <name evidence="5" type="primary">accE</name>
    <name evidence="5" type="ORF">Aocu_05980</name>
</gene>
<dbReference type="GO" id="GO:0009317">
    <property type="term" value="C:acetyl-CoA carboxylase complex"/>
    <property type="evidence" value="ECO:0007669"/>
    <property type="project" value="InterPro"/>
</dbReference>
<comment type="function">
    <text evidence="3">This protein is a component of the acetyl coenzyme A carboxylase complex; first, biotin carboxylase catalyzes the carboxylation of the carrier protein and then the transcarboxylase transfers the carboxyl group to form malonyl-CoA.</text>
</comment>
<dbReference type="NCBIfam" id="TIGR00531">
    <property type="entry name" value="BCCP"/>
    <property type="match status" value="1"/>
</dbReference>
<proteinExistence type="predicted"/>
<name>A0A061AGI2_9MOLU</name>
<keyword evidence="3" id="KW-0276">Fatty acid metabolism</keyword>
<dbReference type="PANTHER" id="PTHR45266">
    <property type="entry name" value="OXALOACETATE DECARBOXYLASE ALPHA CHAIN"/>
    <property type="match status" value="1"/>
</dbReference>
<keyword evidence="3" id="KW-0275">Fatty acid biosynthesis</keyword>
<dbReference type="UniPathway" id="UPA00094"/>
<dbReference type="InParanoid" id="A0A061AGI2"/>
<dbReference type="KEGG" id="aoc:Aocu_05980"/>
<keyword evidence="3" id="KW-0443">Lipid metabolism</keyword>
<evidence type="ECO:0000259" key="4">
    <source>
        <dbReference type="PROSITE" id="PS50968"/>
    </source>
</evidence>
<dbReference type="PROSITE" id="PS50968">
    <property type="entry name" value="BIOTINYL_LIPOYL"/>
    <property type="match status" value="1"/>
</dbReference>
<dbReference type="InterPro" id="IPR050709">
    <property type="entry name" value="Biotin_Carboxyl_Carrier/Decarb"/>
</dbReference>
<dbReference type="CDD" id="cd06850">
    <property type="entry name" value="biotinyl_domain"/>
    <property type="match status" value="1"/>
</dbReference>